<dbReference type="AlphaFoldDB" id="A0A0D7AVR9"/>
<name>A0A0D7AVR9_9AGAR</name>
<proteinExistence type="predicted"/>
<reference evidence="1 2" key="1">
    <citation type="journal article" date="2015" name="Fungal Genet. Biol.">
        <title>Evolution of novel wood decay mechanisms in Agaricales revealed by the genome sequences of Fistulina hepatica and Cylindrobasidium torrendii.</title>
        <authorList>
            <person name="Floudas D."/>
            <person name="Held B.W."/>
            <person name="Riley R."/>
            <person name="Nagy L.G."/>
            <person name="Koehler G."/>
            <person name="Ransdell A.S."/>
            <person name="Younus H."/>
            <person name="Chow J."/>
            <person name="Chiniquy J."/>
            <person name="Lipzen A."/>
            <person name="Tritt A."/>
            <person name="Sun H."/>
            <person name="Haridas S."/>
            <person name="LaButti K."/>
            <person name="Ohm R.A."/>
            <person name="Kues U."/>
            <person name="Blanchette R.A."/>
            <person name="Grigoriev I.V."/>
            <person name="Minto R.E."/>
            <person name="Hibbett D.S."/>
        </authorList>
    </citation>
    <scope>NUCLEOTIDE SEQUENCE [LARGE SCALE GENOMIC DNA]</scope>
    <source>
        <strain evidence="1 2">FP15055 ss-10</strain>
    </source>
</reference>
<dbReference type="Proteomes" id="UP000054007">
    <property type="component" value="Unassembled WGS sequence"/>
</dbReference>
<sequence length="514" mass="57773">MSSITNPNSQFFLPAQDPQHLQHLLSLPESEQNNLFRHVIHFFQYQDTWLFDDGIAFPLDHLSLHPACRIPSAARIDSLMQQFGSNSNPFANTVQSNNPSNFLIGIIDAQSLQQLLAVLRSIELDLNNHKQPGYIQLPSDAQLNNLNVQILCGGHRLSAAKQMIAKAGTTPESLASWPVRLLHPAVSKIPMSYLRHYAMDLNSHRSLPPDPAEFKLWFYQTMMESMKGLQYGPERLRRLGNACEVLKHHREGLKKQERQEIQKIHDKLVYILPCTVDSILRLLEYPSQAWRSGLTALQLLKLVEGRVTTPGEPLTEALVMHDLAAGISELEHYVFSEQNLGKQLHLRAKKRGPAMVDHLAILSKLQSAAKYLFAKEDAEWGLERLVFLSDPTNRQADILAPNMLFHPSLFLQNISKFWSPSPFQKKSSKDKLKEFCNDAESGQTKKNWISPAELKALRTVNMDYPFELSADDIGFSNNLIAAAFILLLDGLPAFNNIIGQTAATLLPSNGVGVI</sequence>
<accession>A0A0D7AVR9</accession>
<dbReference type="EMBL" id="KN880800">
    <property type="protein sequence ID" value="KIY62292.1"/>
    <property type="molecule type" value="Genomic_DNA"/>
</dbReference>
<organism evidence="1 2">
    <name type="scientific">Cylindrobasidium torrendii FP15055 ss-10</name>
    <dbReference type="NCBI Taxonomy" id="1314674"/>
    <lineage>
        <taxon>Eukaryota</taxon>
        <taxon>Fungi</taxon>
        <taxon>Dikarya</taxon>
        <taxon>Basidiomycota</taxon>
        <taxon>Agaricomycotina</taxon>
        <taxon>Agaricomycetes</taxon>
        <taxon>Agaricomycetidae</taxon>
        <taxon>Agaricales</taxon>
        <taxon>Marasmiineae</taxon>
        <taxon>Physalacriaceae</taxon>
        <taxon>Cylindrobasidium</taxon>
    </lineage>
</organism>
<protein>
    <submittedName>
        <fullName evidence="1">Uncharacterized protein</fullName>
    </submittedName>
</protein>
<evidence type="ECO:0000313" key="2">
    <source>
        <dbReference type="Proteomes" id="UP000054007"/>
    </source>
</evidence>
<gene>
    <name evidence="1" type="ORF">CYLTODRAFT_494731</name>
</gene>
<evidence type="ECO:0000313" key="1">
    <source>
        <dbReference type="EMBL" id="KIY62292.1"/>
    </source>
</evidence>
<keyword evidence="2" id="KW-1185">Reference proteome</keyword>